<feature type="region of interest" description="Disordered" evidence="5">
    <location>
        <begin position="258"/>
        <end position="321"/>
    </location>
</feature>
<reference evidence="8" key="1">
    <citation type="journal article" date="2012" name="Mol. Plant Microbe Interact.">
        <title>A highly conserved effector in Fusarium oxysporum is required for full virulence on Arabidopsis.</title>
        <authorList>
            <person name="Thatcher L.F."/>
            <person name="Gardiner D.M."/>
            <person name="Kazan K."/>
            <person name="Manners J."/>
        </authorList>
    </citation>
    <scope>NUCLEOTIDE SEQUENCE [LARGE SCALE GENOMIC DNA]</scope>
    <source>
        <strain evidence="8">Fo5176</strain>
    </source>
</reference>
<dbReference type="AlphaFoldDB" id="A0A0D2YK15"/>
<evidence type="ECO:0000256" key="4">
    <source>
        <dbReference type="ARBA" id="ARBA00023136"/>
    </source>
</evidence>
<evidence type="ECO:0000256" key="5">
    <source>
        <dbReference type="SAM" id="MobiDB-lite"/>
    </source>
</evidence>
<name>A0A0D2YK15_FUSOF</name>
<dbReference type="CDD" id="cd12087">
    <property type="entry name" value="TM_EGFR-like"/>
    <property type="match status" value="1"/>
</dbReference>
<protein>
    <submittedName>
        <fullName evidence="7">Uncharacterized protein</fullName>
    </submittedName>
</protein>
<feature type="compositionally biased region" description="Low complexity" evidence="5">
    <location>
        <begin position="263"/>
        <end position="275"/>
    </location>
</feature>
<sequence length="321" mass="34713">MPTLEPATDLDSNVWYQLSELAVDDNDGDFKSMLQPTAPGGDLRVGAANKQSYWQFQKIGNKPGRYQLRCSDTTVKKQLSVCYRPEVINEKLRTRPCLMPIEDSEMQQWDISLWDSDTYRLTNVKNGTKWNLDCIPNGPVILSSDLEGEQPRQHWLMSSVGQVNNEMYSTVYTAPPKSTGESTATAGTTGSDSTAATATSDSSSDPSNNSSESNDSGSGSSGLSTGAVAGISVGVTLGVVALALAAFFFWRRNKRKYQVAGTSSPDSPGKPDSSPMAVSPNPAYSSVYSAEKNNASPAAEMMHEQRPVELSTGQHQRHELP</sequence>
<evidence type="ECO:0000313" key="7">
    <source>
        <dbReference type="EnsemblFungi" id="FOXG_16881P0"/>
    </source>
</evidence>
<feature type="region of interest" description="Disordered" evidence="5">
    <location>
        <begin position="172"/>
        <end position="223"/>
    </location>
</feature>
<dbReference type="InterPro" id="IPR035992">
    <property type="entry name" value="Ricin_B-like_lectins"/>
</dbReference>
<gene>
    <name evidence="7" type="primary">28957701</name>
</gene>
<keyword evidence="2 6" id="KW-0812">Transmembrane</keyword>
<dbReference type="SUPFAM" id="SSF50370">
    <property type="entry name" value="Ricin B-like lectins"/>
    <property type="match status" value="1"/>
</dbReference>
<keyword evidence="3 6" id="KW-1133">Transmembrane helix</keyword>
<keyword evidence="4 6" id="KW-0472">Membrane</keyword>
<dbReference type="GO" id="GO:0071944">
    <property type="term" value="C:cell periphery"/>
    <property type="evidence" value="ECO:0007669"/>
    <property type="project" value="UniProtKB-ARBA"/>
</dbReference>
<feature type="transmembrane region" description="Helical" evidence="6">
    <location>
        <begin position="227"/>
        <end position="250"/>
    </location>
</feature>
<dbReference type="EnsemblFungi" id="FOXG_16881T0">
    <property type="protein sequence ID" value="FOXG_16881P0"/>
    <property type="gene ID" value="FOXG_16881"/>
</dbReference>
<evidence type="ECO:0000256" key="2">
    <source>
        <dbReference type="ARBA" id="ARBA00022692"/>
    </source>
</evidence>
<accession>A0A0D2YK15</accession>
<evidence type="ECO:0000256" key="3">
    <source>
        <dbReference type="ARBA" id="ARBA00022989"/>
    </source>
</evidence>
<dbReference type="PANTHER" id="PTHR15549">
    <property type="entry name" value="PAIRED IMMUNOGLOBULIN-LIKE TYPE 2 RECEPTOR"/>
    <property type="match status" value="1"/>
</dbReference>
<evidence type="ECO:0000313" key="8">
    <source>
        <dbReference type="Proteomes" id="UP000002489"/>
    </source>
</evidence>
<proteinExistence type="predicted"/>
<dbReference type="InterPro" id="IPR051694">
    <property type="entry name" value="Immunoregulatory_rcpt-like"/>
</dbReference>
<comment type="subcellular location">
    <subcellularLocation>
        <location evidence="1">Membrane</location>
        <topology evidence="1">Single-pass membrane protein</topology>
    </subcellularLocation>
</comment>
<evidence type="ECO:0000256" key="1">
    <source>
        <dbReference type="ARBA" id="ARBA00004167"/>
    </source>
</evidence>
<reference evidence="7" key="2">
    <citation type="submission" date="2025-08" db="UniProtKB">
        <authorList>
            <consortium name="EnsemblFungi"/>
        </authorList>
    </citation>
    <scope>IDENTIFICATION</scope>
    <source>
        <strain evidence="7">4287 / CBS 123668 / FGSC 9935 / NRRL 34936</strain>
    </source>
</reference>
<feature type="compositionally biased region" description="Polar residues" evidence="5">
    <location>
        <begin position="282"/>
        <end position="296"/>
    </location>
</feature>
<dbReference type="Proteomes" id="UP000002489">
    <property type="component" value="Unassembled WGS sequence"/>
</dbReference>
<organism evidence="7 8">
    <name type="scientific">Fusarium oxysporum (strain Fo5176)</name>
    <name type="common">Fusarium vascular wilt</name>
    <dbReference type="NCBI Taxonomy" id="660025"/>
    <lineage>
        <taxon>Eukaryota</taxon>
        <taxon>Fungi</taxon>
        <taxon>Dikarya</taxon>
        <taxon>Ascomycota</taxon>
        <taxon>Pezizomycotina</taxon>
        <taxon>Sordariomycetes</taxon>
        <taxon>Hypocreomycetidae</taxon>
        <taxon>Hypocreales</taxon>
        <taxon>Nectriaceae</taxon>
        <taxon>Fusarium</taxon>
        <taxon>Fusarium oxysporum species complex</taxon>
    </lineage>
</organism>
<dbReference type="VEuPathDB" id="FungiDB:FOXG_16881"/>
<dbReference type="GO" id="GO:0016020">
    <property type="term" value="C:membrane"/>
    <property type="evidence" value="ECO:0007669"/>
    <property type="project" value="UniProtKB-SubCell"/>
</dbReference>
<evidence type="ECO:0000256" key="6">
    <source>
        <dbReference type="SAM" id="Phobius"/>
    </source>
</evidence>
<feature type="compositionally biased region" description="Low complexity" evidence="5">
    <location>
        <begin position="178"/>
        <end position="223"/>
    </location>
</feature>